<dbReference type="SUPFAM" id="SSF53474">
    <property type="entry name" value="alpha/beta-Hydrolases"/>
    <property type="match status" value="1"/>
</dbReference>
<dbReference type="AlphaFoldDB" id="A0A7Z7ICF4"/>
<dbReference type="CDD" id="cd00519">
    <property type="entry name" value="Lipase_3"/>
    <property type="match status" value="1"/>
</dbReference>
<dbReference type="InterPro" id="IPR051218">
    <property type="entry name" value="Sec_MonoDiacylglyc_Lipase"/>
</dbReference>
<dbReference type="PANTHER" id="PTHR45856">
    <property type="entry name" value="ALPHA/BETA-HYDROLASES SUPERFAMILY PROTEIN"/>
    <property type="match status" value="1"/>
</dbReference>
<dbReference type="Gene3D" id="3.40.50.1820">
    <property type="entry name" value="alpha/beta hydrolase"/>
    <property type="match status" value="1"/>
</dbReference>
<evidence type="ECO:0000313" key="4">
    <source>
        <dbReference type="Proteomes" id="UP000219522"/>
    </source>
</evidence>
<name>A0A7Z7ICF4_9BURK</name>
<organism evidence="3 4">
    <name type="scientific">Caballeronia arationis</name>
    <dbReference type="NCBI Taxonomy" id="1777142"/>
    <lineage>
        <taxon>Bacteria</taxon>
        <taxon>Pseudomonadati</taxon>
        <taxon>Pseudomonadota</taxon>
        <taxon>Betaproteobacteria</taxon>
        <taxon>Burkholderiales</taxon>
        <taxon>Burkholderiaceae</taxon>
        <taxon>Caballeronia</taxon>
    </lineage>
</organism>
<evidence type="ECO:0000313" key="3">
    <source>
        <dbReference type="EMBL" id="SOE87994.1"/>
    </source>
</evidence>
<dbReference type="EMBL" id="OCSU01000003">
    <property type="protein sequence ID" value="SOE87994.1"/>
    <property type="molecule type" value="Genomic_DNA"/>
</dbReference>
<dbReference type="PANTHER" id="PTHR45856:SF24">
    <property type="entry name" value="FUNGAL LIPASE-LIKE DOMAIN-CONTAINING PROTEIN"/>
    <property type="match status" value="1"/>
</dbReference>
<dbReference type="Proteomes" id="UP000219522">
    <property type="component" value="Unassembled WGS sequence"/>
</dbReference>
<dbReference type="InterPro" id="IPR002921">
    <property type="entry name" value="Fungal_lipase-type"/>
</dbReference>
<dbReference type="GO" id="GO:0006629">
    <property type="term" value="P:lipid metabolic process"/>
    <property type="evidence" value="ECO:0007669"/>
    <property type="project" value="InterPro"/>
</dbReference>
<feature type="signal peptide" evidence="1">
    <location>
        <begin position="1"/>
        <end position="29"/>
    </location>
</feature>
<evidence type="ECO:0000256" key="1">
    <source>
        <dbReference type="SAM" id="SignalP"/>
    </source>
</evidence>
<sequence>MPQVCNARLIRYHLAIAAIASASIVCSYAQSPEAFVKDNLPSANAFFRNEQIRAVQQDIVVASAASVATYFDASDQRLEKLGWVRYEVPRNRVISGAAVSVFLIRIDDSQKKIEIAIRGTDNFDDALRDLQIAAIPDKVLNFPLHAGFQSIATGIFDKIKTLISDEQLKTYKFYLYGHSLGGAAAAILSMYLFQGGSEIGLVVTFGAPRFTVNEGTRKYQLLNLKTFRIVRCDDVIPFLPPPNFFGWSTGGYEANGNIVLLLRPPYFDYSIGIDIERDFTHQLRLELANGANHDKLAYGHRMKNYDLSIFRISPKVMALYTGGSLKPISYTMELQTKLCPARMGHDEPEQTQVNKSKQ</sequence>
<comment type="caution">
    <text evidence="3">The sequence shown here is derived from an EMBL/GenBank/DDBJ whole genome shotgun (WGS) entry which is preliminary data.</text>
</comment>
<proteinExistence type="predicted"/>
<keyword evidence="4" id="KW-1185">Reference proteome</keyword>
<dbReference type="InterPro" id="IPR029058">
    <property type="entry name" value="AB_hydrolase_fold"/>
</dbReference>
<protein>
    <submittedName>
        <fullName evidence="3">Lipase (Class 3)</fullName>
    </submittedName>
</protein>
<evidence type="ECO:0000259" key="2">
    <source>
        <dbReference type="Pfam" id="PF01764"/>
    </source>
</evidence>
<dbReference type="Pfam" id="PF01764">
    <property type="entry name" value="Lipase_3"/>
    <property type="match status" value="1"/>
</dbReference>
<gene>
    <name evidence="3" type="ORF">SAMN05446927_6584</name>
</gene>
<reference evidence="3 4" key="1">
    <citation type="submission" date="2017-09" db="EMBL/GenBank/DDBJ databases">
        <authorList>
            <person name="Varghese N."/>
            <person name="Submissions S."/>
        </authorList>
    </citation>
    <scope>NUCLEOTIDE SEQUENCE [LARGE SCALE GENOMIC DNA]</scope>
    <source>
        <strain evidence="3 4">OK806</strain>
    </source>
</reference>
<feature type="chain" id="PRO_5031034305" evidence="1">
    <location>
        <begin position="30"/>
        <end position="358"/>
    </location>
</feature>
<dbReference type="RefSeq" id="WP_097190704.1">
    <property type="nucleotide sequence ID" value="NZ_OCSU01000003.1"/>
</dbReference>
<accession>A0A7Z7ICF4</accession>
<keyword evidence="1" id="KW-0732">Signal</keyword>
<feature type="domain" description="Fungal lipase-type" evidence="2">
    <location>
        <begin position="115"/>
        <end position="243"/>
    </location>
</feature>